<proteinExistence type="predicted"/>
<sequence>MSSFSTSMDLVEFIGKLGDLKDEHYHMTLAFSAMIELMIDKGLISRQELERKTAELDQLMTTGSTYPMA</sequence>
<dbReference type="AlphaFoldDB" id="A0A0W1AS79"/>
<dbReference type="EMBL" id="LCZJ02000037">
    <property type="protein sequence ID" value="KTD84201.1"/>
    <property type="molecule type" value="Genomic_DNA"/>
</dbReference>
<dbReference type="Proteomes" id="UP000054709">
    <property type="component" value="Unassembled WGS sequence"/>
</dbReference>
<keyword evidence="2" id="KW-1185">Reference proteome</keyword>
<dbReference type="RefSeq" id="WP_060626279.1">
    <property type="nucleotide sequence ID" value="NZ_LCZJ02000037.1"/>
</dbReference>
<evidence type="ECO:0000313" key="1">
    <source>
        <dbReference type="EMBL" id="KTD84201.1"/>
    </source>
</evidence>
<gene>
    <name evidence="1" type="ORF">UQ64_29020</name>
</gene>
<comment type="caution">
    <text evidence="1">The sequence shown here is derived from an EMBL/GenBank/DDBJ whole genome shotgun (WGS) entry which is preliminary data.</text>
</comment>
<name>A0A0W1AS79_9BACL</name>
<dbReference type="OrthoDB" id="2991654at2"/>
<protein>
    <submittedName>
        <fullName evidence="1">Uncharacterized protein</fullName>
    </submittedName>
</protein>
<accession>A0A0W1AS79</accession>
<evidence type="ECO:0000313" key="2">
    <source>
        <dbReference type="Proteomes" id="UP000054709"/>
    </source>
</evidence>
<reference evidence="1 2" key="1">
    <citation type="journal article" date="2015" name="Int. Biodeterior. Biodegradation">
        <title>Physiological and genetic screening methods for the isolation of methyl tert-butyl ether-degrading bacteria for bioremediation purposes.</title>
        <authorList>
            <person name="Guisado I.M."/>
            <person name="Purswani J."/>
            <person name="Gonzalez Lopez J."/>
            <person name="Pozo C."/>
        </authorList>
    </citation>
    <scope>NUCLEOTIDE SEQUENCE [LARGE SCALE GENOMIC DNA]</scope>
    <source>
        <strain evidence="1 2">SH7</strain>
    </source>
</reference>
<organism evidence="1 2">
    <name type="scientific">Paenibacillus etheri</name>
    <dbReference type="NCBI Taxonomy" id="1306852"/>
    <lineage>
        <taxon>Bacteria</taxon>
        <taxon>Bacillati</taxon>
        <taxon>Bacillota</taxon>
        <taxon>Bacilli</taxon>
        <taxon>Bacillales</taxon>
        <taxon>Paenibacillaceae</taxon>
        <taxon>Paenibacillus</taxon>
    </lineage>
</organism>